<evidence type="ECO:0000313" key="2">
    <source>
        <dbReference type="Proteomes" id="UP001212997"/>
    </source>
</evidence>
<dbReference type="AlphaFoldDB" id="A0AAD5Y7E6"/>
<dbReference type="Proteomes" id="UP001212997">
    <property type="component" value="Unassembled WGS sequence"/>
</dbReference>
<evidence type="ECO:0000313" key="1">
    <source>
        <dbReference type="EMBL" id="KAJ3472478.1"/>
    </source>
</evidence>
<proteinExistence type="predicted"/>
<organism evidence="1 2">
    <name type="scientific">Meripilus lineatus</name>
    <dbReference type="NCBI Taxonomy" id="2056292"/>
    <lineage>
        <taxon>Eukaryota</taxon>
        <taxon>Fungi</taxon>
        <taxon>Dikarya</taxon>
        <taxon>Basidiomycota</taxon>
        <taxon>Agaricomycotina</taxon>
        <taxon>Agaricomycetes</taxon>
        <taxon>Polyporales</taxon>
        <taxon>Meripilaceae</taxon>
        <taxon>Meripilus</taxon>
    </lineage>
</organism>
<gene>
    <name evidence="1" type="ORF">NLI96_g13338</name>
</gene>
<comment type="caution">
    <text evidence="1">The sequence shown here is derived from an EMBL/GenBank/DDBJ whole genome shotgun (WGS) entry which is preliminary data.</text>
</comment>
<accession>A0AAD5Y7E6</accession>
<dbReference type="EMBL" id="JANAWD010001995">
    <property type="protein sequence ID" value="KAJ3472478.1"/>
    <property type="molecule type" value="Genomic_DNA"/>
</dbReference>
<sequence>MIKRADDLATAIAGLPEPAVTLIGSAFSARNLFAQFLREPASDWKRRGDIFSVFFGGEEYFAGYQFDASGQPLPVIKEILNALGPVDDPWRISAWFHFENGWISDTGAREGEPVSPMDALDRRDALLNAARHMHGTYVA</sequence>
<name>A0AAD5Y7E6_9APHY</name>
<keyword evidence="2" id="KW-1185">Reference proteome</keyword>
<reference evidence="1" key="1">
    <citation type="submission" date="2022-07" db="EMBL/GenBank/DDBJ databases">
        <title>Genome Sequence of Physisporinus lineatus.</title>
        <authorList>
            <person name="Buettner E."/>
        </authorList>
    </citation>
    <scope>NUCLEOTIDE SEQUENCE</scope>
    <source>
        <strain evidence="1">VT162</strain>
    </source>
</reference>
<protein>
    <submittedName>
        <fullName evidence="1">Uncharacterized protein</fullName>
    </submittedName>
</protein>